<accession>A0A8H5QAB7</accession>
<dbReference type="InterPro" id="IPR050228">
    <property type="entry name" value="Carboxylesterase_BioH"/>
</dbReference>
<keyword evidence="3" id="KW-0456">Lyase</keyword>
<dbReference type="Pfam" id="PF12697">
    <property type="entry name" value="Abhydrolase_6"/>
    <property type="match status" value="1"/>
</dbReference>
<proteinExistence type="predicted"/>
<dbReference type="GO" id="GO:0016829">
    <property type="term" value="F:lyase activity"/>
    <property type="evidence" value="ECO:0007669"/>
    <property type="project" value="UniProtKB-KW"/>
</dbReference>
<sequence length="928" mass="105142">MQFFILAAIIAATIGKYSDAVRSEIPATRSFFYVGGRYDHDGDGGHVFRDQMYVEKLAPVRGAWKDTPIVMIHGMAQTGTNFLNKPDGGVGWASRFIEQGYEVYIVDQTFRGRSAWMPGQGAAKLSTLSAEAVEVAFTDSRTHMLWPQALNHTQWPGSGVRGDPVFDAFYSSNVEFVDNTTYQQTSVQAAGAALLDRIEKPAVLLGHSQGSFMPTLIADMRPNLTKSIVLLEAAGPPFKDEIFKFGGEFPRPWGLWDVPITYDPPVDDPKKDLVQKVHAQKDDLSTECILQADEPSPRKLVNLMDIPILIVTGEASYHMPYEHCTAAYYKQAGCLKTELIELGTIGIHGNGHMLIMEKNSDEIHAVVEKWILKYLLFSRSIKSLSNHASHPVSFSPLSTISLVKMSNAGSSSTALTRARNRPCEMENLFSRESRYTVWRKLWLWLAESQKQLGIVYRVPIPDTKPQRFTVERIIDDEGLEQLRRCSQVLSYQVHTAQMRSLMGNFLCDLRAQYHYVTDIDAPRSEHWLNIGVTHDYTLENTEQILMAQALDILNTKISMLLYRLRNFAMDHRSAQCVMYKPDSDRPIYVTTIGGRVASWARALVEVLWAFQRLRCSIRSAGSQPITQCEQGNIDYYDKPSMREHFEGDDSKCEKLDELLCQRMGLEKCHALTPQKHYFTYRAETNALLGRFCHALGEIALNAVEDLDHFHSSEQMVEKRARNDGSPVTADDPLYRQSPLLRIAAEALMQAALTFKDPQVPKTIRYGEYIMARLFKHAARVVRVLQSIVEGLYYDAVKANALKWLEMPFMMRAPLIARYTLRGEDSMTILWHLRNVSMWVMHQPSQLQAQSFVATLQCHEFFNNHAGEVNNAILSVQDVKHIVKEVKDICGGNGIVARRLQPYSGYIREMTAGEMRLQAPLMIEAGRRH</sequence>
<keyword evidence="1" id="KW-0732">Signal</keyword>
<dbReference type="RefSeq" id="XP_036542320.1">
    <property type="nucleotide sequence ID" value="XM_036679776.1"/>
</dbReference>
<protein>
    <submittedName>
        <fullName evidence="3">Adenylosuccinate lyase</fullName>
    </submittedName>
</protein>
<gene>
    <name evidence="3" type="ORF">FSUBG_2044</name>
</gene>
<dbReference type="AlphaFoldDB" id="A0A8H5QAB7"/>
<dbReference type="PANTHER" id="PTHR43194:SF4">
    <property type="entry name" value="AB HYDROLASE-1 DOMAIN-CONTAINING PROTEIN"/>
    <property type="match status" value="1"/>
</dbReference>
<dbReference type="PANTHER" id="PTHR43194">
    <property type="entry name" value="HYDROLASE ALPHA/BETA FOLD FAMILY"/>
    <property type="match status" value="1"/>
</dbReference>
<dbReference type="Proteomes" id="UP000547976">
    <property type="component" value="Unassembled WGS sequence"/>
</dbReference>
<evidence type="ECO:0000259" key="2">
    <source>
        <dbReference type="Pfam" id="PF12697"/>
    </source>
</evidence>
<feature type="domain" description="AB hydrolase-1" evidence="2">
    <location>
        <begin position="69"/>
        <end position="363"/>
    </location>
</feature>
<evidence type="ECO:0000313" key="3">
    <source>
        <dbReference type="EMBL" id="KAF5611607.1"/>
    </source>
</evidence>
<organism evidence="3 4">
    <name type="scientific">Gibberella subglutinans</name>
    <name type="common">Fusarium subglutinans</name>
    <dbReference type="NCBI Taxonomy" id="42677"/>
    <lineage>
        <taxon>Eukaryota</taxon>
        <taxon>Fungi</taxon>
        <taxon>Dikarya</taxon>
        <taxon>Ascomycota</taxon>
        <taxon>Pezizomycotina</taxon>
        <taxon>Sordariomycetes</taxon>
        <taxon>Hypocreomycetidae</taxon>
        <taxon>Hypocreales</taxon>
        <taxon>Nectriaceae</taxon>
        <taxon>Fusarium</taxon>
        <taxon>Fusarium fujikuroi species complex</taxon>
    </lineage>
</organism>
<dbReference type="SUPFAM" id="SSF53474">
    <property type="entry name" value="alpha/beta-Hydrolases"/>
    <property type="match status" value="1"/>
</dbReference>
<comment type="caution">
    <text evidence="3">The sequence shown here is derived from an EMBL/GenBank/DDBJ whole genome shotgun (WGS) entry which is preliminary data.</text>
</comment>
<dbReference type="EMBL" id="JAAOAV010000018">
    <property type="protein sequence ID" value="KAF5611607.1"/>
    <property type="molecule type" value="Genomic_DNA"/>
</dbReference>
<dbReference type="GeneID" id="59314494"/>
<dbReference type="Gene3D" id="1.10.275.10">
    <property type="entry name" value="Fumarase/aspartase (N-terminal domain)"/>
    <property type="match status" value="1"/>
</dbReference>
<feature type="signal peptide" evidence="1">
    <location>
        <begin position="1"/>
        <end position="15"/>
    </location>
</feature>
<reference evidence="3 4" key="1">
    <citation type="submission" date="2020-05" db="EMBL/GenBank/DDBJ databases">
        <title>Identification and distribution of gene clusters putatively required for synthesis of sphingolipid metabolism inhibitors in phylogenetically diverse species of the filamentous fungus Fusarium.</title>
        <authorList>
            <person name="Kim H.-S."/>
            <person name="Busman M."/>
            <person name="Brown D.W."/>
            <person name="Divon H."/>
            <person name="Uhlig S."/>
            <person name="Proctor R.H."/>
        </authorList>
    </citation>
    <scope>NUCLEOTIDE SEQUENCE [LARGE SCALE GENOMIC DNA]</scope>
    <source>
        <strain evidence="3 4">NRRL 66333</strain>
    </source>
</reference>
<keyword evidence="4" id="KW-1185">Reference proteome</keyword>
<dbReference type="Gene3D" id="3.40.50.1820">
    <property type="entry name" value="alpha/beta hydrolase"/>
    <property type="match status" value="1"/>
</dbReference>
<dbReference type="InterPro" id="IPR029058">
    <property type="entry name" value="AB_hydrolase_fold"/>
</dbReference>
<feature type="chain" id="PRO_5034224505" evidence="1">
    <location>
        <begin position="16"/>
        <end position="928"/>
    </location>
</feature>
<evidence type="ECO:0000313" key="4">
    <source>
        <dbReference type="Proteomes" id="UP000547976"/>
    </source>
</evidence>
<dbReference type="Gene3D" id="1.20.200.10">
    <property type="entry name" value="Fumarase/aspartase (Central domain)"/>
    <property type="match status" value="1"/>
</dbReference>
<name>A0A8H5QAB7_GIBSU</name>
<dbReference type="OrthoDB" id="9978720at2759"/>
<dbReference type="InterPro" id="IPR000073">
    <property type="entry name" value="AB_hydrolase_1"/>
</dbReference>
<dbReference type="InterPro" id="IPR024083">
    <property type="entry name" value="Fumarase/histidase_N"/>
</dbReference>
<dbReference type="CDD" id="cd12809">
    <property type="entry name" value="Esterase_713_like-2"/>
    <property type="match status" value="1"/>
</dbReference>
<evidence type="ECO:0000256" key="1">
    <source>
        <dbReference type="SAM" id="SignalP"/>
    </source>
</evidence>